<keyword evidence="3" id="KW-1185">Reference proteome</keyword>
<dbReference type="Gene3D" id="3.30.2310.20">
    <property type="entry name" value="RelE-like"/>
    <property type="match status" value="1"/>
</dbReference>
<organism evidence="2 3">
    <name type="scientific">Devosia lucknowensis</name>
    <dbReference type="NCBI Taxonomy" id="1096929"/>
    <lineage>
        <taxon>Bacteria</taxon>
        <taxon>Pseudomonadati</taxon>
        <taxon>Pseudomonadota</taxon>
        <taxon>Alphaproteobacteria</taxon>
        <taxon>Hyphomicrobiales</taxon>
        <taxon>Devosiaceae</taxon>
        <taxon>Devosia</taxon>
    </lineage>
</organism>
<sequence>MRPVFWSVEAQRDNLEILTYLAADNPGAADRVVDAIAEAGTALGRFATGKPGRVLGTYEKPLARYPYVIAYAVQLVDGIESIVIVRVIHMARDWPSEDWPE</sequence>
<dbReference type="OrthoDB" id="595470at2"/>
<dbReference type="InterPro" id="IPR007712">
    <property type="entry name" value="RelE/ParE_toxin"/>
</dbReference>
<reference evidence="3" key="1">
    <citation type="submission" date="2017-04" db="EMBL/GenBank/DDBJ databases">
        <authorList>
            <person name="Varghese N."/>
            <person name="Submissions S."/>
        </authorList>
    </citation>
    <scope>NUCLEOTIDE SEQUENCE [LARGE SCALE GENOMIC DNA]</scope>
</reference>
<protein>
    <submittedName>
        <fullName evidence="2">Plasmid stabilization system protein ParE</fullName>
    </submittedName>
</protein>
<dbReference type="Pfam" id="PF05016">
    <property type="entry name" value="ParE_toxin"/>
    <property type="match status" value="1"/>
</dbReference>
<proteinExistence type="predicted"/>
<evidence type="ECO:0000313" key="3">
    <source>
        <dbReference type="Proteomes" id="UP000194474"/>
    </source>
</evidence>
<evidence type="ECO:0000313" key="2">
    <source>
        <dbReference type="EMBL" id="SMQ85736.1"/>
    </source>
</evidence>
<gene>
    <name evidence="2" type="ORF">SAMN06295905_3026</name>
</gene>
<dbReference type="InterPro" id="IPR035093">
    <property type="entry name" value="RelE/ParE_toxin_dom_sf"/>
</dbReference>
<dbReference type="AlphaFoldDB" id="A0A1Y6G6L7"/>
<name>A0A1Y6G6L7_9HYPH</name>
<accession>A0A1Y6G6L7</accession>
<dbReference type="EMBL" id="FXWK01000002">
    <property type="protein sequence ID" value="SMQ85736.1"/>
    <property type="molecule type" value="Genomic_DNA"/>
</dbReference>
<keyword evidence="1" id="KW-1277">Toxin-antitoxin system</keyword>
<evidence type="ECO:0000256" key="1">
    <source>
        <dbReference type="ARBA" id="ARBA00022649"/>
    </source>
</evidence>
<dbReference type="Proteomes" id="UP000194474">
    <property type="component" value="Unassembled WGS sequence"/>
</dbReference>
<dbReference type="RefSeq" id="WP_086471379.1">
    <property type="nucleotide sequence ID" value="NZ_FXWK01000002.1"/>
</dbReference>